<dbReference type="InterPro" id="IPR009100">
    <property type="entry name" value="AcylCoA_DH/oxidase_NM_dom_sf"/>
</dbReference>
<keyword evidence="5" id="KW-0560">Oxidoreductase</keyword>
<dbReference type="FunFam" id="2.40.110.10:FF:000011">
    <property type="entry name" value="Acyl-CoA dehydrogenase FadE34"/>
    <property type="match status" value="1"/>
</dbReference>
<accession>A0A6J6AAJ1</accession>
<comment type="cofactor">
    <cofactor evidence="1">
        <name>FAD</name>
        <dbReference type="ChEBI" id="CHEBI:57692"/>
    </cofactor>
</comment>
<dbReference type="InterPro" id="IPR052161">
    <property type="entry name" value="Mycobact_Acyl-CoA_DH"/>
</dbReference>
<evidence type="ECO:0000256" key="4">
    <source>
        <dbReference type="ARBA" id="ARBA00022827"/>
    </source>
</evidence>
<dbReference type="Pfam" id="PF00441">
    <property type="entry name" value="Acyl-CoA_dh_1"/>
    <property type="match status" value="1"/>
</dbReference>
<dbReference type="GO" id="GO:0016627">
    <property type="term" value="F:oxidoreductase activity, acting on the CH-CH group of donors"/>
    <property type="evidence" value="ECO:0007669"/>
    <property type="project" value="InterPro"/>
</dbReference>
<feature type="domain" description="Acyl-CoA oxidase/dehydrogenase middle" evidence="7">
    <location>
        <begin position="141"/>
        <end position="233"/>
    </location>
</feature>
<evidence type="ECO:0000259" key="7">
    <source>
        <dbReference type="Pfam" id="PF02770"/>
    </source>
</evidence>
<reference evidence="8" key="1">
    <citation type="submission" date="2020-05" db="EMBL/GenBank/DDBJ databases">
        <authorList>
            <person name="Chiriac C."/>
            <person name="Salcher M."/>
            <person name="Ghai R."/>
            <person name="Kavagutti S V."/>
        </authorList>
    </citation>
    <scope>NUCLEOTIDE SEQUENCE</scope>
</reference>
<keyword evidence="3" id="KW-0285">Flavoprotein</keyword>
<dbReference type="InterPro" id="IPR037069">
    <property type="entry name" value="AcylCoA_DH/ox_N_sf"/>
</dbReference>
<keyword evidence="4" id="KW-0274">FAD</keyword>
<comment type="similarity">
    <text evidence="2">Belongs to the acyl-CoA dehydrogenase family.</text>
</comment>
<name>A0A6J6AAJ1_9ZZZZ</name>
<dbReference type="Gene3D" id="2.40.110.10">
    <property type="entry name" value="Butyryl-CoA Dehydrogenase, subunit A, domain 2"/>
    <property type="match status" value="1"/>
</dbReference>
<dbReference type="Pfam" id="PF02770">
    <property type="entry name" value="Acyl-CoA_dh_M"/>
    <property type="match status" value="1"/>
</dbReference>
<evidence type="ECO:0000313" key="8">
    <source>
        <dbReference type="EMBL" id="CAB4364066.1"/>
    </source>
</evidence>
<gene>
    <name evidence="8" type="ORF">UFOPK4189_01833</name>
</gene>
<dbReference type="Gene3D" id="1.10.540.10">
    <property type="entry name" value="Acyl-CoA dehydrogenase/oxidase, N-terminal domain"/>
    <property type="match status" value="1"/>
</dbReference>
<evidence type="ECO:0000256" key="3">
    <source>
        <dbReference type="ARBA" id="ARBA00022630"/>
    </source>
</evidence>
<dbReference type="PANTHER" id="PTHR43292:SF4">
    <property type="entry name" value="ACYL-COA DEHYDROGENASE FADE34"/>
    <property type="match status" value="1"/>
</dbReference>
<protein>
    <submittedName>
        <fullName evidence="8">Unannotated protein</fullName>
    </submittedName>
</protein>
<dbReference type="InterPro" id="IPR009075">
    <property type="entry name" value="AcylCo_DH/oxidase_C"/>
</dbReference>
<dbReference type="GO" id="GO:0050660">
    <property type="term" value="F:flavin adenine dinucleotide binding"/>
    <property type="evidence" value="ECO:0007669"/>
    <property type="project" value="InterPro"/>
</dbReference>
<dbReference type="GO" id="GO:0005886">
    <property type="term" value="C:plasma membrane"/>
    <property type="evidence" value="ECO:0007669"/>
    <property type="project" value="TreeGrafter"/>
</dbReference>
<dbReference type="PANTHER" id="PTHR43292">
    <property type="entry name" value="ACYL-COA DEHYDROGENASE"/>
    <property type="match status" value="1"/>
</dbReference>
<evidence type="ECO:0000256" key="5">
    <source>
        <dbReference type="ARBA" id="ARBA00023002"/>
    </source>
</evidence>
<dbReference type="AlphaFoldDB" id="A0A6J6AAJ1"/>
<dbReference type="InterPro" id="IPR036250">
    <property type="entry name" value="AcylCo_DH-like_C"/>
</dbReference>
<sequence>MGDELAEFRDAALRFLEDNALRRVADTQSGWGVGSDAIGLLDSHTDRAEEAAALERSREWRRRVFQHGFGWVGGPLALGGGGRSPQLDEEYRRLEAEFDVPDQQPFATGTHLVAPALMAHGSPELQAKYLPGIFTGELVVCQLLSEPEAGSDLAGLKTKAVRDGDDWIVTGQKVWSSQAHLSQVGQLLVRTDVDVPKHQGITMFVLDMDAPGVTVVPLRQMTGETHFNEVFLDEVRIPDANRVGEPGSGWRAVMATLMSERAAVGSGANNSAVDPVARLIEMARHLDRAHDPIVRQRLAERHTNAELRRLLIGRHEATMLAGKAPGAEGSILKLLFGEQATQCAELAAELLGLSVLADSGEWGTYAWGRWITGAPMMRIAGGTDEIQRNTLAERLLGLPREPN</sequence>
<dbReference type="SUPFAM" id="SSF56645">
    <property type="entry name" value="Acyl-CoA dehydrogenase NM domain-like"/>
    <property type="match status" value="1"/>
</dbReference>
<dbReference type="InterPro" id="IPR046373">
    <property type="entry name" value="Acyl-CoA_Oxase/DH_mid-dom_sf"/>
</dbReference>
<proteinExistence type="inferred from homology"/>
<evidence type="ECO:0000256" key="2">
    <source>
        <dbReference type="ARBA" id="ARBA00009347"/>
    </source>
</evidence>
<dbReference type="SUPFAM" id="SSF47203">
    <property type="entry name" value="Acyl-CoA dehydrogenase C-terminal domain-like"/>
    <property type="match status" value="1"/>
</dbReference>
<dbReference type="InterPro" id="IPR006091">
    <property type="entry name" value="Acyl-CoA_Oxase/DH_mid-dom"/>
</dbReference>
<dbReference type="EMBL" id="CAESGF010000010">
    <property type="protein sequence ID" value="CAB4364066.1"/>
    <property type="molecule type" value="Genomic_DNA"/>
</dbReference>
<feature type="domain" description="Acyl-CoA dehydrogenase/oxidase C-terminal" evidence="6">
    <location>
        <begin position="247"/>
        <end position="396"/>
    </location>
</feature>
<evidence type="ECO:0000259" key="6">
    <source>
        <dbReference type="Pfam" id="PF00441"/>
    </source>
</evidence>
<dbReference type="Gene3D" id="1.20.140.10">
    <property type="entry name" value="Butyryl-CoA Dehydrogenase, subunit A, domain 3"/>
    <property type="match status" value="1"/>
</dbReference>
<organism evidence="8">
    <name type="scientific">freshwater metagenome</name>
    <dbReference type="NCBI Taxonomy" id="449393"/>
    <lineage>
        <taxon>unclassified sequences</taxon>
        <taxon>metagenomes</taxon>
        <taxon>ecological metagenomes</taxon>
    </lineage>
</organism>
<evidence type="ECO:0000256" key="1">
    <source>
        <dbReference type="ARBA" id="ARBA00001974"/>
    </source>
</evidence>